<feature type="signal peptide" evidence="4">
    <location>
        <begin position="1"/>
        <end position="21"/>
    </location>
</feature>
<evidence type="ECO:0000256" key="1">
    <source>
        <dbReference type="ARBA" id="ARBA00001946"/>
    </source>
</evidence>
<keyword evidence="2" id="KW-0479">Metal-binding</keyword>
<comment type="cofactor">
    <cofactor evidence="1">
        <name>Mg(2+)</name>
        <dbReference type="ChEBI" id="CHEBI:18420"/>
    </cofactor>
</comment>
<dbReference type="Proteomes" id="UP000233551">
    <property type="component" value="Unassembled WGS sequence"/>
</dbReference>
<organism evidence="6 7">
    <name type="scientific">Punica granatum</name>
    <name type="common">Pomegranate</name>
    <dbReference type="NCBI Taxonomy" id="22663"/>
    <lineage>
        <taxon>Eukaryota</taxon>
        <taxon>Viridiplantae</taxon>
        <taxon>Streptophyta</taxon>
        <taxon>Embryophyta</taxon>
        <taxon>Tracheophyta</taxon>
        <taxon>Spermatophyta</taxon>
        <taxon>Magnoliopsida</taxon>
        <taxon>eudicotyledons</taxon>
        <taxon>Gunneridae</taxon>
        <taxon>Pentapetalae</taxon>
        <taxon>rosids</taxon>
        <taxon>malvids</taxon>
        <taxon>Myrtales</taxon>
        <taxon>Lythraceae</taxon>
        <taxon>Punica</taxon>
    </lineage>
</organism>
<dbReference type="AlphaFoldDB" id="A0A2I0I078"/>
<dbReference type="GO" id="GO:0016114">
    <property type="term" value="P:terpenoid biosynthetic process"/>
    <property type="evidence" value="ECO:0007669"/>
    <property type="project" value="InterPro"/>
</dbReference>
<name>A0A2I0I078_PUNGR</name>
<reference evidence="6 7" key="1">
    <citation type="submission" date="2017-11" db="EMBL/GenBank/DDBJ databases">
        <title>De-novo sequencing of pomegranate (Punica granatum L.) genome.</title>
        <authorList>
            <person name="Akparov Z."/>
            <person name="Amiraslanov A."/>
            <person name="Hajiyeva S."/>
            <person name="Abbasov M."/>
            <person name="Kaur K."/>
            <person name="Hamwieh A."/>
            <person name="Solovyev V."/>
            <person name="Salamov A."/>
            <person name="Braich B."/>
            <person name="Kosarev P."/>
            <person name="Mahmoud A."/>
            <person name="Hajiyev E."/>
            <person name="Babayeva S."/>
            <person name="Izzatullayeva V."/>
            <person name="Mammadov A."/>
            <person name="Mammadov A."/>
            <person name="Sharifova S."/>
            <person name="Ojaghi J."/>
            <person name="Eynullazada K."/>
            <person name="Bayramov B."/>
            <person name="Abdulazimova A."/>
            <person name="Shahmuradov I."/>
        </authorList>
    </citation>
    <scope>NUCLEOTIDE SEQUENCE [LARGE SCALE GENOMIC DNA]</scope>
    <source>
        <strain evidence="7">cv. AG2017</strain>
        <tissue evidence="6">Leaf</tissue>
    </source>
</reference>
<dbReference type="PANTHER" id="PTHR31225">
    <property type="entry name" value="OS04G0344100 PROTEIN-RELATED"/>
    <property type="match status" value="1"/>
</dbReference>
<keyword evidence="7" id="KW-1185">Reference proteome</keyword>
<feature type="chain" id="PRO_5014148643" description="Terpene synthase metal-binding domain-containing protein" evidence="4">
    <location>
        <begin position="22"/>
        <end position="99"/>
    </location>
</feature>
<dbReference type="GO" id="GO:0000287">
    <property type="term" value="F:magnesium ion binding"/>
    <property type="evidence" value="ECO:0007669"/>
    <property type="project" value="InterPro"/>
</dbReference>
<sequence>MEKYMPVALASSGAFLLTTTAFLGKGSDVVSQDAFEWLFSYPKIARSCDIVYRLVNDIITHELEQKRGHVASAVECYLKQHGISEEEAKHELYKHVDDA</sequence>
<dbReference type="InterPro" id="IPR005630">
    <property type="entry name" value="Terpene_synthase_metal-bd"/>
</dbReference>
<dbReference type="GO" id="GO:0010333">
    <property type="term" value="F:terpene synthase activity"/>
    <property type="evidence" value="ECO:0007669"/>
    <property type="project" value="InterPro"/>
</dbReference>
<evidence type="ECO:0000313" key="6">
    <source>
        <dbReference type="EMBL" id="PKI37243.1"/>
    </source>
</evidence>
<proteinExistence type="predicted"/>
<comment type="caution">
    <text evidence="6">The sequence shown here is derived from an EMBL/GenBank/DDBJ whole genome shotgun (WGS) entry which is preliminary data.</text>
</comment>
<feature type="domain" description="Terpene synthase metal-binding" evidence="5">
    <location>
        <begin position="1"/>
        <end position="98"/>
    </location>
</feature>
<evidence type="ECO:0000256" key="2">
    <source>
        <dbReference type="ARBA" id="ARBA00022723"/>
    </source>
</evidence>
<dbReference type="STRING" id="22663.A0A2I0I078"/>
<dbReference type="EMBL" id="PGOL01004508">
    <property type="protein sequence ID" value="PKI37243.1"/>
    <property type="molecule type" value="Genomic_DNA"/>
</dbReference>
<gene>
    <name evidence="6" type="ORF">CRG98_042370</name>
</gene>
<evidence type="ECO:0000256" key="4">
    <source>
        <dbReference type="SAM" id="SignalP"/>
    </source>
</evidence>
<evidence type="ECO:0000313" key="7">
    <source>
        <dbReference type="Proteomes" id="UP000233551"/>
    </source>
</evidence>
<evidence type="ECO:0000256" key="3">
    <source>
        <dbReference type="ARBA" id="ARBA00023239"/>
    </source>
</evidence>
<accession>A0A2I0I078</accession>
<dbReference type="InterPro" id="IPR008949">
    <property type="entry name" value="Isoprenoid_synthase_dom_sf"/>
</dbReference>
<dbReference type="Pfam" id="PF03936">
    <property type="entry name" value="Terpene_synth_C"/>
    <property type="match status" value="1"/>
</dbReference>
<dbReference type="SUPFAM" id="SSF48576">
    <property type="entry name" value="Terpenoid synthases"/>
    <property type="match status" value="1"/>
</dbReference>
<dbReference type="PANTHER" id="PTHR31225:SF221">
    <property type="entry name" value="(-)-GERMACRENE D SYNTHASE"/>
    <property type="match status" value="1"/>
</dbReference>
<dbReference type="Gene3D" id="1.10.600.10">
    <property type="entry name" value="Farnesyl Diphosphate Synthase"/>
    <property type="match status" value="1"/>
</dbReference>
<dbReference type="InterPro" id="IPR050148">
    <property type="entry name" value="Terpene_synthase-like"/>
</dbReference>
<protein>
    <recommendedName>
        <fullName evidence="5">Terpene synthase metal-binding domain-containing protein</fullName>
    </recommendedName>
</protein>
<evidence type="ECO:0000259" key="5">
    <source>
        <dbReference type="Pfam" id="PF03936"/>
    </source>
</evidence>
<keyword evidence="3" id="KW-0456">Lyase</keyword>
<keyword evidence="4" id="KW-0732">Signal</keyword>